<name>A0A495W208_9PSEU</name>
<dbReference type="Gene3D" id="1.10.10.10">
    <property type="entry name" value="Winged helix-like DNA-binding domain superfamily/Winged helix DNA-binding domain"/>
    <property type="match status" value="1"/>
</dbReference>
<evidence type="ECO:0000259" key="4">
    <source>
        <dbReference type="PROSITE" id="PS50043"/>
    </source>
</evidence>
<dbReference type="PRINTS" id="PR00038">
    <property type="entry name" value="HTHLUXR"/>
</dbReference>
<keyword evidence="1" id="KW-0805">Transcription regulation</keyword>
<evidence type="ECO:0000313" key="6">
    <source>
        <dbReference type="Proteomes" id="UP000282084"/>
    </source>
</evidence>
<keyword evidence="3" id="KW-0804">Transcription</keyword>
<dbReference type="GO" id="GO:0006355">
    <property type="term" value="P:regulation of DNA-templated transcription"/>
    <property type="evidence" value="ECO:0007669"/>
    <property type="project" value="InterPro"/>
</dbReference>
<gene>
    <name evidence="5" type="ORF">C8E97_4406</name>
</gene>
<keyword evidence="2 5" id="KW-0238">DNA-binding</keyword>
<organism evidence="5 6">
    <name type="scientific">Saccharothrix australiensis</name>
    <dbReference type="NCBI Taxonomy" id="2072"/>
    <lineage>
        <taxon>Bacteria</taxon>
        <taxon>Bacillati</taxon>
        <taxon>Actinomycetota</taxon>
        <taxon>Actinomycetes</taxon>
        <taxon>Pseudonocardiales</taxon>
        <taxon>Pseudonocardiaceae</taxon>
        <taxon>Saccharothrix</taxon>
    </lineage>
</organism>
<dbReference type="PANTHER" id="PTHR44688:SF16">
    <property type="entry name" value="DNA-BINDING TRANSCRIPTIONAL ACTIVATOR DEVR_DOSR"/>
    <property type="match status" value="1"/>
</dbReference>
<evidence type="ECO:0000256" key="1">
    <source>
        <dbReference type="ARBA" id="ARBA00023015"/>
    </source>
</evidence>
<protein>
    <submittedName>
        <fullName evidence="5">DNA-binding CsgD family transcriptional regulator</fullName>
    </submittedName>
</protein>
<accession>A0A495W208</accession>
<dbReference type="RefSeq" id="WP_121007387.1">
    <property type="nucleotide sequence ID" value="NZ_RBXO01000001.1"/>
</dbReference>
<feature type="domain" description="HTH luxR-type" evidence="4">
    <location>
        <begin position="287"/>
        <end position="352"/>
    </location>
</feature>
<dbReference type="AlphaFoldDB" id="A0A495W208"/>
<dbReference type="InterPro" id="IPR016032">
    <property type="entry name" value="Sig_transdc_resp-reg_C-effctor"/>
</dbReference>
<dbReference type="PANTHER" id="PTHR44688">
    <property type="entry name" value="DNA-BINDING TRANSCRIPTIONAL ACTIVATOR DEVR_DOSR"/>
    <property type="match status" value="1"/>
</dbReference>
<dbReference type="CDD" id="cd06170">
    <property type="entry name" value="LuxR_C_like"/>
    <property type="match status" value="1"/>
</dbReference>
<dbReference type="GO" id="GO:0003677">
    <property type="term" value="F:DNA binding"/>
    <property type="evidence" value="ECO:0007669"/>
    <property type="project" value="UniProtKB-KW"/>
</dbReference>
<keyword evidence="6" id="KW-1185">Reference proteome</keyword>
<dbReference type="SMART" id="SM00421">
    <property type="entry name" value="HTH_LUXR"/>
    <property type="match status" value="1"/>
</dbReference>
<dbReference type="Pfam" id="PF00196">
    <property type="entry name" value="GerE"/>
    <property type="match status" value="1"/>
</dbReference>
<dbReference type="InterPro" id="IPR036388">
    <property type="entry name" value="WH-like_DNA-bd_sf"/>
</dbReference>
<dbReference type="EMBL" id="RBXO01000001">
    <property type="protein sequence ID" value="RKT55721.1"/>
    <property type="molecule type" value="Genomic_DNA"/>
</dbReference>
<dbReference type="SUPFAM" id="SSF46894">
    <property type="entry name" value="C-terminal effector domain of the bipartite response regulators"/>
    <property type="match status" value="1"/>
</dbReference>
<dbReference type="OrthoDB" id="9815744at2"/>
<proteinExistence type="predicted"/>
<evidence type="ECO:0000256" key="2">
    <source>
        <dbReference type="ARBA" id="ARBA00023125"/>
    </source>
</evidence>
<sequence>MRAEWEAVRDGIPTAAAGNLAVEELGALFSRQVGRLIPHDGYMLTGLDPVSGAGCFYAKEHGYSAATAHRVGVGELLGVDPFLLDAAPGGLCVIDAAGGPLGGPPPDPAVGDRQTALREVMAAEGVGVEMTIVLADGGRVWGTLIVVRERGRRSFSAEERRRAERLRRVLAAGVRRFVADRPLRPSSHAAPPGVFVVGADGAVLRATPSAGDWLAQLLPHATRTPGEHRGAAWHLAALSHHRATETVCRVPTPSGFVELRAQPLSGGAVAEVAVTAQPASGRVLLSAAGAWHGLTRREVMVLEQALEGMPAKQIARRLALSVHTVRQHLDVVYRKTGVNSREELSAALLRGGW</sequence>
<dbReference type="SUPFAM" id="SSF55781">
    <property type="entry name" value="GAF domain-like"/>
    <property type="match status" value="1"/>
</dbReference>
<evidence type="ECO:0000256" key="3">
    <source>
        <dbReference type="ARBA" id="ARBA00023163"/>
    </source>
</evidence>
<dbReference type="PROSITE" id="PS50043">
    <property type="entry name" value="HTH_LUXR_2"/>
    <property type="match status" value="1"/>
</dbReference>
<comment type="caution">
    <text evidence="5">The sequence shown here is derived from an EMBL/GenBank/DDBJ whole genome shotgun (WGS) entry which is preliminary data.</text>
</comment>
<dbReference type="InterPro" id="IPR000792">
    <property type="entry name" value="Tscrpt_reg_LuxR_C"/>
</dbReference>
<dbReference type="Proteomes" id="UP000282084">
    <property type="component" value="Unassembled WGS sequence"/>
</dbReference>
<reference evidence="5 6" key="1">
    <citation type="submission" date="2018-10" db="EMBL/GenBank/DDBJ databases">
        <title>Sequencing the genomes of 1000 actinobacteria strains.</title>
        <authorList>
            <person name="Klenk H.-P."/>
        </authorList>
    </citation>
    <scope>NUCLEOTIDE SEQUENCE [LARGE SCALE GENOMIC DNA]</scope>
    <source>
        <strain evidence="5 6">DSM 43800</strain>
    </source>
</reference>
<evidence type="ECO:0000313" key="5">
    <source>
        <dbReference type="EMBL" id="RKT55721.1"/>
    </source>
</evidence>